<name>A0AA39UZD1_9LECA</name>
<evidence type="ECO:0000256" key="1">
    <source>
        <dbReference type="SAM" id="Phobius"/>
    </source>
</evidence>
<keyword evidence="1" id="KW-0472">Membrane</keyword>
<keyword evidence="1" id="KW-1133">Transmembrane helix</keyword>
<dbReference type="AlphaFoldDB" id="A0AA39UZD1"/>
<evidence type="ECO:0000313" key="2">
    <source>
        <dbReference type="EMBL" id="KAK0509803.1"/>
    </source>
</evidence>
<protein>
    <submittedName>
        <fullName evidence="2">Uncharacterized protein</fullName>
    </submittedName>
</protein>
<accession>A0AA39UZD1</accession>
<dbReference type="Proteomes" id="UP001166286">
    <property type="component" value="Unassembled WGS sequence"/>
</dbReference>
<dbReference type="EMBL" id="JAFEKC020000018">
    <property type="protein sequence ID" value="KAK0509803.1"/>
    <property type="molecule type" value="Genomic_DNA"/>
</dbReference>
<reference evidence="2" key="1">
    <citation type="submission" date="2023-03" db="EMBL/GenBank/DDBJ databases">
        <title>Complete genome of Cladonia borealis.</title>
        <authorList>
            <person name="Park H."/>
        </authorList>
    </citation>
    <scope>NUCLEOTIDE SEQUENCE</scope>
    <source>
        <strain evidence="2">ANT050790</strain>
    </source>
</reference>
<keyword evidence="1" id="KW-0812">Transmembrane</keyword>
<proteinExistence type="predicted"/>
<evidence type="ECO:0000313" key="3">
    <source>
        <dbReference type="Proteomes" id="UP001166286"/>
    </source>
</evidence>
<comment type="caution">
    <text evidence="2">The sequence shown here is derived from an EMBL/GenBank/DDBJ whole genome shotgun (WGS) entry which is preliminary data.</text>
</comment>
<sequence length="250" mass="27352">MASSVSLLASVPDGHGILFNRLILLALSVAALAVYATTYTIYNTRIASTGAFTPSPDSLLIVNGVSLIPSTISIIWSVIHLSLLARRLLHAHRHPTTADQEREGSGFRKAVVHPAWLLVADSHCFAFFLVAAVLTGLKVTKWRNGQVEYGSEGIRQVDLGACPTFDPATGKLDYWCEQAWGRVVNLSNSGTSILGTLAGIHFGRVLYACYDLYLLRRHHVVGETPSKHCADEITADYHSHQTQDVKLEQF</sequence>
<keyword evidence="3" id="KW-1185">Reference proteome</keyword>
<organism evidence="2 3">
    <name type="scientific">Cladonia borealis</name>
    <dbReference type="NCBI Taxonomy" id="184061"/>
    <lineage>
        <taxon>Eukaryota</taxon>
        <taxon>Fungi</taxon>
        <taxon>Dikarya</taxon>
        <taxon>Ascomycota</taxon>
        <taxon>Pezizomycotina</taxon>
        <taxon>Lecanoromycetes</taxon>
        <taxon>OSLEUM clade</taxon>
        <taxon>Lecanoromycetidae</taxon>
        <taxon>Lecanorales</taxon>
        <taxon>Lecanorineae</taxon>
        <taxon>Cladoniaceae</taxon>
        <taxon>Cladonia</taxon>
    </lineage>
</organism>
<feature type="transmembrane region" description="Helical" evidence="1">
    <location>
        <begin position="17"/>
        <end position="38"/>
    </location>
</feature>
<feature type="transmembrane region" description="Helical" evidence="1">
    <location>
        <begin position="59"/>
        <end position="79"/>
    </location>
</feature>
<gene>
    <name evidence="2" type="ORF">JMJ35_008197</name>
</gene>
<feature type="transmembrane region" description="Helical" evidence="1">
    <location>
        <begin position="115"/>
        <end position="137"/>
    </location>
</feature>